<feature type="non-terminal residue" evidence="2">
    <location>
        <position position="1"/>
    </location>
</feature>
<proteinExistence type="predicted"/>
<dbReference type="Proteomes" id="UP000257109">
    <property type="component" value="Unassembled WGS sequence"/>
</dbReference>
<accession>A0A371E793</accession>
<evidence type="ECO:0000256" key="1">
    <source>
        <dbReference type="SAM" id="MobiDB-lite"/>
    </source>
</evidence>
<sequence length="79" mass="8981">MDITKLGREKGTNEKQPSRSSLISESHTYMCGVYFDDIIIYSTCVDGHIMKLSNTIYCIRSFWFTMTMKPSNICGANIS</sequence>
<organism evidence="2 3">
    <name type="scientific">Mucuna pruriens</name>
    <name type="common">Velvet bean</name>
    <name type="synonym">Dolichos pruriens</name>
    <dbReference type="NCBI Taxonomy" id="157652"/>
    <lineage>
        <taxon>Eukaryota</taxon>
        <taxon>Viridiplantae</taxon>
        <taxon>Streptophyta</taxon>
        <taxon>Embryophyta</taxon>
        <taxon>Tracheophyta</taxon>
        <taxon>Spermatophyta</taxon>
        <taxon>Magnoliopsida</taxon>
        <taxon>eudicotyledons</taxon>
        <taxon>Gunneridae</taxon>
        <taxon>Pentapetalae</taxon>
        <taxon>rosids</taxon>
        <taxon>fabids</taxon>
        <taxon>Fabales</taxon>
        <taxon>Fabaceae</taxon>
        <taxon>Papilionoideae</taxon>
        <taxon>50 kb inversion clade</taxon>
        <taxon>NPAAA clade</taxon>
        <taxon>indigoferoid/millettioid clade</taxon>
        <taxon>Phaseoleae</taxon>
        <taxon>Mucuna</taxon>
    </lineage>
</organism>
<evidence type="ECO:0000313" key="2">
    <source>
        <dbReference type="EMBL" id="RDX61902.1"/>
    </source>
</evidence>
<protein>
    <submittedName>
        <fullName evidence="2">Uncharacterized protein</fullName>
    </submittedName>
</protein>
<comment type="caution">
    <text evidence="2">The sequence shown here is derived from an EMBL/GenBank/DDBJ whole genome shotgun (WGS) entry which is preliminary data.</text>
</comment>
<feature type="region of interest" description="Disordered" evidence="1">
    <location>
        <begin position="1"/>
        <end position="21"/>
    </location>
</feature>
<dbReference type="AlphaFoldDB" id="A0A371E793"/>
<dbReference type="EMBL" id="QJKJ01015830">
    <property type="protein sequence ID" value="RDX61902.1"/>
    <property type="molecule type" value="Genomic_DNA"/>
</dbReference>
<feature type="compositionally biased region" description="Basic and acidic residues" evidence="1">
    <location>
        <begin position="1"/>
        <end position="17"/>
    </location>
</feature>
<reference evidence="2" key="1">
    <citation type="submission" date="2018-05" db="EMBL/GenBank/DDBJ databases">
        <title>Draft genome of Mucuna pruriens seed.</title>
        <authorList>
            <person name="Nnadi N.E."/>
            <person name="Vos R."/>
            <person name="Hasami M.H."/>
            <person name="Devisetty U.K."/>
            <person name="Aguiy J.C."/>
        </authorList>
    </citation>
    <scope>NUCLEOTIDE SEQUENCE [LARGE SCALE GENOMIC DNA]</scope>
    <source>
        <strain evidence="2">JCA_2017</strain>
    </source>
</reference>
<keyword evidence="3" id="KW-1185">Reference proteome</keyword>
<name>A0A371E793_MUCPR</name>
<evidence type="ECO:0000313" key="3">
    <source>
        <dbReference type="Proteomes" id="UP000257109"/>
    </source>
</evidence>
<gene>
    <name evidence="2" type="ORF">CR513_59824</name>
</gene>